<dbReference type="RefSeq" id="WP_066887994.1">
    <property type="nucleotide sequence ID" value="NZ_CP171739.1"/>
</dbReference>
<dbReference type="PATRIC" id="fig|1469144.8.peg.2393"/>
<proteinExistence type="predicted"/>
<reference evidence="2 4" key="2">
    <citation type="submission" date="2015-02" db="EMBL/GenBank/DDBJ databases">
        <title>Physiological reanalysis, assessment of diazotrophy, and genome sequences of multiple isolates of Streptomyces thermoautotrophicus.</title>
        <authorList>
            <person name="MacKellar D.C."/>
            <person name="Lieber L."/>
            <person name="Norman J."/>
            <person name="Bolger A."/>
            <person name="Tobin C."/>
            <person name="Murray J.W."/>
            <person name="Prell J."/>
        </authorList>
    </citation>
    <scope>NUCLEOTIDE SEQUENCE [LARGE SCALE GENOMIC DNA]</scope>
    <source>
        <strain evidence="2 4">UBT1</strain>
    </source>
</reference>
<reference evidence="3" key="1">
    <citation type="submission" date="2015-02" db="EMBL/GenBank/DDBJ databases">
        <title>Physiological reanalysis, assessment of diazotrophy, and genome sequences of multiple isolates of Streptomyces thermoautotrophicus.</title>
        <authorList>
            <person name="MacKellar D.C."/>
            <person name="Lieber L."/>
            <person name="Norman J."/>
            <person name="Bolger A."/>
            <person name="Tobin C."/>
            <person name="Murray J.W."/>
            <person name="Friesen M."/>
            <person name="Prell J."/>
        </authorList>
    </citation>
    <scope>NUCLEOTIDE SEQUENCE [LARGE SCALE GENOMIC DNA]</scope>
    <source>
        <strain evidence="3">UBT1</strain>
    </source>
</reference>
<name>A0A132NKG3_9ACTN</name>
<evidence type="ECO:0000313" key="4">
    <source>
        <dbReference type="Proteomes" id="UP000070659"/>
    </source>
</evidence>
<dbReference type="EMBL" id="JYIJ01000018">
    <property type="protein sequence ID" value="KWX00431.1"/>
    <property type="molecule type" value="Genomic_DNA"/>
</dbReference>
<evidence type="ECO:0000313" key="1">
    <source>
        <dbReference type="EMBL" id="KWX00431.1"/>
    </source>
</evidence>
<dbReference type="AlphaFoldDB" id="A0A132NKG3"/>
<dbReference type="Proteomes" id="UP000070598">
    <property type="component" value="Unassembled WGS sequence"/>
</dbReference>
<organism evidence="2 3">
    <name type="scientific">Carbonactinospora thermoautotrophica</name>
    <dbReference type="NCBI Taxonomy" id="1469144"/>
    <lineage>
        <taxon>Bacteria</taxon>
        <taxon>Bacillati</taxon>
        <taxon>Actinomycetota</taxon>
        <taxon>Actinomycetes</taxon>
        <taxon>Kitasatosporales</taxon>
        <taxon>Carbonactinosporaceae</taxon>
        <taxon>Carbonactinospora</taxon>
    </lineage>
</organism>
<comment type="caution">
    <text evidence="2">The sequence shown here is derived from an EMBL/GenBank/DDBJ whole genome shotgun (WGS) entry which is preliminary data.</text>
</comment>
<dbReference type="Proteomes" id="UP000070659">
    <property type="component" value="Unassembled WGS sequence"/>
</dbReference>
<evidence type="ECO:0000313" key="3">
    <source>
        <dbReference type="Proteomes" id="UP000070598"/>
    </source>
</evidence>
<sequence length="75" mass="8891">MNPPRAPSQRATMVMIGCAVGDEMPYYRVNGILFKIKEWDGEYRPICLTCWWQGRWEHSLTHAETEARWHARFAH</sequence>
<evidence type="ECO:0000313" key="2">
    <source>
        <dbReference type="EMBL" id="KWX10566.1"/>
    </source>
</evidence>
<gene>
    <name evidence="1" type="ORF">TH66_16760</name>
    <name evidence="2" type="ORF">TR74_02865</name>
</gene>
<protein>
    <submittedName>
        <fullName evidence="2">Uncharacterized protein</fullName>
    </submittedName>
</protein>
<accession>A0A132NKG3</accession>
<dbReference type="EMBL" id="JYIK01000410">
    <property type="protein sequence ID" value="KWX10566.1"/>
    <property type="molecule type" value="Genomic_DNA"/>
</dbReference>